<dbReference type="EMBL" id="JACBZS010000001">
    <property type="protein sequence ID" value="NYI69521.1"/>
    <property type="molecule type" value="Genomic_DNA"/>
</dbReference>
<dbReference type="InterPro" id="IPR006439">
    <property type="entry name" value="HAD-SF_hydro_IA"/>
</dbReference>
<organism evidence="1 2">
    <name type="scientific">Naumannella cuiyingiana</name>
    <dbReference type="NCBI Taxonomy" id="1347891"/>
    <lineage>
        <taxon>Bacteria</taxon>
        <taxon>Bacillati</taxon>
        <taxon>Actinomycetota</taxon>
        <taxon>Actinomycetes</taxon>
        <taxon>Propionibacteriales</taxon>
        <taxon>Propionibacteriaceae</taxon>
        <taxon>Naumannella</taxon>
    </lineage>
</organism>
<evidence type="ECO:0000313" key="2">
    <source>
        <dbReference type="Proteomes" id="UP000527616"/>
    </source>
</evidence>
<evidence type="ECO:0000313" key="1">
    <source>
        <dbReference type="EMBL" id="NYI69521.1"/>
    </source>
</evidence>
<dbReference type="InterPro" id="IPR023198">
    <property type="entry name" value="PGP-like_dom2"/>
</dbReference>
<dbReference type="Gene3D" id="3.40.50.1000">
    <property type="entry name" value="HAD superfamily/HAD-like"/>
    <property type="match status" value="1"/>
</dbReference>
<dbReference type="InterPro" id="IPR023214">
    <property type="entry name" value="HAD_sf"/>
</dbReference>
<dbReference type="Pfam" id="PF00702">
    <property type="entry name" value="Hydrolase"/>
    <property type="match status" value="1"/>
</dbReference>
<keyword evidence="1" id="KW-0378">Hydrolase</keyword>
<dbReference type="Proteomes" id="UP000527616">
    <property type="component" value="Unassembled WGS sequence"/>
</dbReference>
<dbReference type="PANTHER" id="PTHR43481:SF4">
    <property type="entry name" value="GLYCEROL-1-PHOSPHATE PHOSPHOHYDROLASE 1-RELATED"/>
    <property type="match status" value="1"/>
</dbReference>
<dbReference type="CDD" id="cd07505">
    <property type="entry name" value="HAD_BPGM-like"/>
    <property type="match status" value="1"/>
</dbReference>
<comment type="caution">
    <text evidence="1">The sequence shown here is derived from an EMBL/GenBank/DDBJ whole genome shotgun (WGS) entry which is preliminary data.</text>
</comment>
<dbReference type="GO" id="GO:0050308">
    <property type="term" value="F:sugar-phosphatase activity"/>
    <property type="evidence" value="ECO:0007669"/>
    <property type="project" value="TreeGrafter"/>
</dbReference>
<protein>
    <submittedName>
        <fullName evidence="1">HAD superfamily hydrolase (TIGR01509 family)</fullName>
    </submittedName>
</protein>
<dbReference type="AlphaFoldDB" id="A0A7Z0D5Y4"/>
<accession>A0A7Z0D5Y4</accession>
<dbReference type="InterPro" id="IPR036412">
    <property type="entry name" value="HAD-like_sf"/>
</dbReference>
<dbReference type="SFLD" id="SFLDG01129">
    <property type="entry name" value="C1.5:_HAD__Beta-PGM__Phosphata"/>
    <property type="match status" value="1"/>
</dbReference>
<reference evidence="1 2" key="1">
    <citation type="submission" date="2020-07" db="EMBL/GenBank/DDBJ databases">
        <title>Sequencing the genomes of 1000 actinobacteria strains.</title>
        <authorList>
            <person name="Klenk H.-P."/>
        </authorList>
    </citation>
    <scope>NUCLEOTIDE SEQUENCE [LARGE SCALE GENOMIC DNA]</scope>
    <source>
        <strain evidence="1 2">DSM 103164</strain>
    </source>
</reference>
<proteinExistence type="predicted"/>
<dbReference type="NCBIfam" id="TIGR01509">
    <property type="entry name" value="HAD-SF-IA-v3"/>
    <property type="match status" value="1"/>
</dbReference>
<keyword evidence="2" id="KW-1185">Reference proteome</keyword>
<dbReference type="Gene3D" id="1.10.150.240">
    <property type="entry name" value="Putative phosphatase, domain 2"/>
    <property type="match status" value="1"/>
</dbReference>
<dbReference type="PANTHER" id="PTHR43481">
    <property type="entry name" value="FRUCTOSE-1-PHOSPHATE PHOSPHATASE"/>
    <property type="match status" value="1"/>
</dbReference>
<dbReference type="SFLD" id="SFLDS00003">
    <property type="entry name" value="Haloacid_Dehalogenase"/>
    <property type="match status" value="1"/>
</dbReference>
<dbReference type="SUPFAM" id="SSF56784">
    <property type="entry name" value="HAD-like"/>
    <property type="match status" value="1"/>
</dbReference>
<dbReference type="InterPro" id="IPR051806">
    <property type="entry name" value="HAD-like_SPP"/>
</dbReference>
<name>A0A7Z0D5Y4_9ACTN</name>
<gene>
    <name evidence="1" type="ORF">GGQ54_000081</name>
</gene>
<dbReference type="RefSeq" id="WP_246292496.1">
    <property type="nucleotide sequence ID" value="NZ_JACBZS010000001.1"/>
</dbReference>
<sequence>MNMSASQAAAERPPVPARPPAAALWDFDGTLVDTEPVWVQAQYALADRLGVRWTDQDAERLVGNALLDSGRYIVSVLDAQLGPGHGWTPAGVVDELVTRVVAHIREHDIPWRPGARELLASFAAAGVPSALVSASYRVILDAVLDRLAPDTFATVVAGDDVTHGKPHPEPYLTAAHRLGVSAADCVVLEDSVPGAASGNAAGAVVVGIRHLVALPAQPRRVVIDTLAGLDAEAMARLVAGAS</sequence>